<evidence type="ECO:0000259" key="2">
    <source>
        <dbReference type="PROSITE" id="PS50011"/>
    </source>
</evidence>
<dbReference type="InterPro" id="IPR011009">
    <property type="entry name" value="Kinase-like_dom_sf"/>
</dbReference>
<accession>A0A6C0BDP1</accession>
<dbReference type="EMBL" id="MN739116">
    <property type="protein sequence ID" value="QHS89699.1"/>
    <property type="molecule type" value="Genomic_DNA"/>
</dbReference>
<name>A0A6C0BDP1_9ZZZZ</name>
<proteinExistence type="predicted"/>
<dbReference type="GO" id="GO:0004672">
    <property type="term" value="F:protein kinase activity"/>
    <property type="evidence" value="ECO:0007669"/>
    <property type="project" value="InterPro"/>
</dbReference>
<dbReference type="GO" id="GO:0005524">
    <property type="term" value="F:ATP binding"/>
    <property type="evidence" value="ECO:0007669"/>
    <property type="project" value="InterPro"/>
</dbReference>
<evidence type="ECO:0000313" key="3">
    <source>
        <dbReference type="EMBL" id="QHS89699.1"/>
    </source>
</evidence>
<dbReference type="PROSITE" id="PS50011">
    <property type="entry name" value="PROTEIN_KINASE_DOM"/>
    <property type="match status" value="1"/>
</dbReference>
<sequence>MICEDLKHIQEIGSGVIGTIYKAILNNKEIIIKRTHVKDNEISKTIDLINDFDNFARNYTKHFMICDSYRIKKNCEFRHLVSKEFKKNADKKMLKWYNDVHNSNICLDVLYSPKLDGTLNNFIGDIDFVHDKNLTKIIPATLIQLFYIDYILRENGWIHLDMHTSNFMYKKTSNKSIIINLGAKKYNIPTFGRLWYLIDYDIISLFKINDKNYNSEWLHLFIIGLLVSMIPFWRYGTYTLNSYKKSYKYIKNSDKYEEIASNIPAEIREKEPETTITCINKLCFILYPELFCIAQGVPKNDIEKYLKIIHTNLPIRLDVILYCIRNLNNRKKMIKKLIQSIQ</sequence>
<feature type="domain" description="Protein kinase" evidence="2">
    <location>
        <begin position="6"/>
        <end position="290"/>
    </location>
</feature>
<feature type="transmembrane region" description="Helical" evidence="1">
    <location>
        <begin position="217"/>
        <end position="236"/>
    </location>
</feature>
<reference evidence="3" key="1">
    <citation type="journal article" date="2020" name="Nature">
        <title>Giant virus diversity and host interactions through global metagenomics.</title>
        <authorList>
            <person name="Schulz F."/>
            <person name="Roux S."/>
            <person name="Paez-Espino D."/>
            <person name="Jungbluth S."/>
            <person name="Walsh D.A."/>
            <person name="Denef V.J."/>
            <person name="McMahon K.D."/>
            <person name="Konstantinidis K.T."/>
            <person name="Eloe-Fadrosh E.A."/>
            <person name="Kyrpides N.C."/>
            <person name="Woyke T."/>
        </authorList>
    </citation>
    <scope>NUCLEOTIDE SEQUENCE</scope>
    <source>
        <strain evidence="3">GVMAG-M-3300010160-26</strain>
    </source>
</reference>
<dbReference type="SUPFAM" id="SSF56112">
    <property type="entry name" value="Protein kinase-like (PK-like)"/>
    <property type="match status" value="1"/>
</dbReference>
<evidence type="ECO:0000256" key="1">
    <source>
        <dbReference type="SAM" id="Phobius"/>
    </source>
</evidence>
<dbReference type="AlphaFoldDB" id="A0A6C0BDP1"/>
<dbReference type="InterPro" id="IPR000719">
    <property type="entry name" value="Prot_kinase_dom"/>
</dbReference>
<organism evidence="3">
    <name type="scientific">viral metagenome</name>
    <dbReference type="NCBI Taxonomy" id="1070528"/>
    <lineage>
        <taxon>unclassified sequences</taxon>
        <taxon>metagenomes</taxon>
        <taxon>organismal metagenomes</taxon>
    </lineage>
</organism>
<protein>
    <recommendedName>
        <fullName evidence="2">Protein kinase domain-containing protein</fullName>
    </recommendedName>
</protein>
<keyword evidence="1" id="KW-1133">Transmembrane helix</keyword>
<keyword evidence="1" id="KW-0472">Membrane</keyword>
<keyword evidence="1" id="KW-0812">Transmembrane</keyword>